<reference evidence="12" key="3">
    <citation type="submission" date="2023-05" db="EMBL/GenBank/DDBJ databases">
        <authorList>
            <person name="Smith C.H."/>
        </authorList>
    </citation>
    <scope>NUCLEOTIDE SEQUENCE</scope>
    <source>
        <strain evidence="12">CHS0354</strain>
        <tissue evidence="12">Mantle</tissue>
    </source>
</reference>
<dbReference type="InterPro" id="IPR011095">
    <property type="entry name" value="Dala_Dala_lig_C"/>
</dbReference>
<dbReference type="SUPFAM" id="SSF56059">
    <property type="entry name" value="Glutathione synthetase ATP-binding domain-like"/>
    <property type="match status" value="1"/>
</dbReference>
<dbReference type="AlphaFoldDB" id="A0AAE0RZ64"/>
<keyword evidence="7" id="KW-0133">Cell shape</keyword>
<accession>A0AAE0RZ64</accession>
<evidence type="ECO:0000313" key="13">
    <source>
        <dbReference type="Proteomes" id="UP001195483"/>
    </source>
</evidence>
<dbReference type="PANTHER" id="PTHR23132:SF23">
    <property type="entry name" value="D-ALANINE--D-ALANINE LIGASE B"/>
    <property type="match status" value="1"/>
</dbReference>
<dbReference type="PROSITE" id="PS50975">
    <property type="entry name" value="ATP_GRASP"/>
    <property type="match status" value="1"/>
</dbReference>
<dbReference type="GO" id="GO:0046872">
    <property type="term" value="F:metal ion binding"/>
    <property type="evidence" value="ECO:0007669"/>
    <property type="project" value="InterPro"/>
</dbReference>
<dbReference type="PROSITE" id="PS00844">
    <property type="entry name" value="DALA_DALA_LIGASE_2"/>
    <property type="match status" value="1"/>
</dbReference>
<evidence type="ECO:0000256" key="5">
    <source>
        <dbReference type="ARBA" id="ARBA00022741"/>
    </source>
</evidence>
<comment type="subcellular location">
    <subcellularLocation>
        <location evidence="1">Cytoplasm</location>
    </subcellularLocation>
</comment>
<evidence type="ECO:0000256" key="9">
    <source>
        <dbReference type="ARBA" id="ARBA00023316"/>
    </source>
</evidence>
<protein>
    <recommendedName>
        <fullName evidence="11">ATP-grasp domain-containing protein</fullName>
    </recommendedName>
</protein>
<evidence type="ECO:0000313" key="12">
    <source>
        <dbReference type="EMBL" id="KAK3582258.1"/>
    </source>
</evidence>
<proteinExistence type="inferred from homology"/>
<name>A0AAE0RZ64_9BIVA</name>
<evidence type="ECO:0000256" key="8">
    <source>
        <dbReference type="ARBA" id="ARBA00022984"/>
    </source>
</evidence>
<sequence length="340" mass="38679">MKIAYLFNQKPTSKIQSDTFLEWDNAVTIDTVARALRKRGEVIKIDCNPSQLNFVIDTLLSAKPDICFNMSEGLHGESREALLPILLETLNFPYTASPPSAMLLAHNKSLTKKMMRESSILTPDFILINNMHDLTRLNNNLTLTFPLIVKPAHEGSSKGITEHSVVSSFDELILITQKNLNTYLQPMIIEQFLAGREFSVALIGNDNTLEALPIVEIIFDNFPKKSKKIYSYEAKWIWDTKEKPINVFKCPPELTDTLKNKIISISKKCFNTLGCRDWARVDIRLDEHQNPHILELNPLPGLLPDPNEHSCYPLAARTAGYTFDEIIHKILDTALERYKL</sequence>
<dbReference type="Gene3D" id="3.40.50.20">
    <property type="match status" value="1"/>
</dbReference>
<evidence type="ECO:0000259" key="11">
    <source>
        <dbReference type="PROSITE" id="PS50975"/>
    </source>
</evidence>
<dbReference type="Proteomes" id="UP001195483">
    <property type="component" value="Unassembled WGS sequence"/>
</dbReference>
<organism evidence="12 13">
    <name type="scientific">Potamilus streckersoni</name>
    <dbReference type="NCBI Taxonomy" id="2493646"/>
    <lineage>
        <taxon>Eukaryota</taxon>
        <taxon>Metazoa</taxon>
        <taxon>Spiralia</taxon>
        <taxon>Lophotrochozoa</taxon>
        <taxon>Mollusca</taxon>
        <taxon>Bivalvia</taxon>
        <taxon>Autobranchia</taxon>
        <taxon>Heteroconchia</taxon>
        <taxon>Palaeoheterodonta</taxon>
        <taxon>Unionida</taxon>
        <taxon>Unionoidea</taxon>
        <taxon>Unionidae</taxon>
        <taxon>Ambleminae</taxon>
        <taxon>Lampsilini</taxon>
        <taxon>Potamilus</taxon>
    </lineage>
</organism>
<comment type="caution">
    <text evidence="12">The sequence shown here is derived from an EMBL/GenBank/DDBJ whole genome shotgun (WGS) entry which is preliminary data.</text>
</comment>
<dbReference type="Gene3D" id="3.30.470.20">
    <property type="entry name" value="ATP-grasp fold, B domain"/>
    <property type="match status" value="1"/>
</dbReference>
<evidence type="ECO:0000256" key="2">
    <source>
        <dbReference type="ARBA" id="ARBA00010871"/>
    </source>
</evidence>
<comment type="similarity">
    <text evidence="2">Belongs to the D-alanine--D-alanine ligase family.</text>
</comment>
<dbReference type="SUPFAM" id="SSF52440">
    <property type="entry name" value="PreATP-grasp domain"/>
    <property type="match status" value="1"/>
</dbReference>
<dbReference type="GO" id="GO:0008360">
    <property type="term" value="P:regulation of cell shape"/>
    <property type="evidence" value="ECO:0007669"/>
    <property type="project" value="UniProtKB-KW"/>
</dbReference>
<keyword evidence="6 10" id="KW-0067">ATP-binding</keyword>
<reference evidence="12" key="2">
    <citation type="journal article" date="2021" name="Genome Biol. Evol.">
        <title>Developing a high-quality reference genome for a parasitic bivalve with doubly uniparental inheritance (Bivalvia: Unionida).</title>
        <authorList>
            <person name="Smith C.H."/>
        </authorList>
    </citation>
    <scope>NUCLEOTIDE SEQUENCE</scope>
    <source>
        <strain evidence="12">CHS0354</strain>
        <tissue evidence="12">Mantle</tissue>
    </source>
</reference>
<dbReference type="EMBL" id="JAEAOA010001427">
    <property type="protein sequence ID" value="KAK3582258.1"/>
    <property type="molecule type" value="Genomic_DNA"/>
</dbReference>
<dbReference type="InterPro" id="IPR013815">
    <property type="entry name" value="ATP_grasp_subdomain_1"/>
</dbReference>
<evidence type="ECO:0000256" key="10">
    <source>
        <dbReference type="PROSITE-ProRule" id="PRU00409"/>
    </source>
</evidence>
<gene>
    <name evidence="12" type="ORF">CHS0354_023797</name>
</gene>
<evidence type="ECO:0000256" key="1">
    <source>
        <dbReference type="ARBA" id="ARBA00004496"/>
    </source>
</evidence>
<dbReference type="InterPro" id="IPR016185">
    <property type="entry name" value="PreATP-grasp_dom_sf"/>
</dbReference>
<dbReference type="GO" id="GO:0071555">
    <property type="term" value="P:cell wall organization"/>
    <property type="evidence" value="ECO:0007669"/>
    <property type="project" value="UniProtKB-KW"/>
</dbReference>
<keyword evidence="13" id="KW-1185">Reference proteome</keyword>
<keyword evidence="8" id="KW-0573">Peptidoglycan synthesis</keyword>
<keyword evidence="3" id="KW-0963">Cytoplasm</keyword>
<keyword evidence="9" id="KW-0961">Cell wall biogenesis/degradation</keyword>
<evidence type="ECO:0000256" key="4">
    <source>
        <dbReference type="ARBA" id="ARBA00022598"/>
    </source>
</evidence>
<evidence type="ECO:0000256" key="6">
    <source>
        <dbReference type="ARBA" id="ARBA00022840"/>
    </source>
</evidence>
<dbReference type="PANTHER" id="PTHR23132">
    <property type="entry name" value="D-ALANINE--D-ALANINE LIGASE"/>
    <property type="match status" value="1"/>
</dbReference>
<dbReference type="Pfam" id="PF07478">
    <property type="entry name" value="Dala_Dala_lig_C"/>
    <property type="match status" value="1"/>
</dbReference>
<dbReference type="InterPro" id="IPR011761">
    <property type="entry name" value="ATP-grasp"/>
</dbReference>
<dbReference type="GO" id="GO:0005524">
    <property type="term" value="F:ATP binding"/>
    <property type="evidence" value="ECO:0007669"/>
    <property type="project" value="UniProtKB-UniRule"/>
</dbReference>
<feature type="domain" description="ATP-grasp" evidence="11">
    <location>
        <begin position="112"/>
        <end position="332"/>
    </location>
</feature>
<evidence type="ECO:0000256" key="3">
    <source>
        <dbReference type="ARBA" id="ARBA00022490"/>
    </source>
</evidence>
<dbReference type="Gene3D" id="3.30.1490.20">
    <property type="entry name" value="ATP-grasp fold, A domain"/>
    <property type="match status" value="1"/>
</dbReference>
<dbReference type="GO" id="GO:0005737">
    <property type="term" value="C:cytoplasm"/>
    <property type="evidence" value="ECO:0007669"/>
    <property type="project" value="UniProtKB-SubCell"/>
</dbReference>
<keyword evidence="5 10" id="KW-0547">Nucleotide-binding</keyword>
<dbReference type="GO" id="GO:0008716">
    <property type="term" value="F:D-alanine-D-alanine ligase activity"/>
    <property type="evidence" value="ECO:0007669"/>
    <property type="project" value="InterPro"/>
</dbReference>
<reference evidence="12" key="1">
    <citation type="journal article" date="2021" name="Genome Biol. Evol.">
        <title>A High-Quality Reference Genome for a Parasitic Bivalve with Doubly Uniparental Inheritance (Bivalvia: Unionida).</title>
        <authorList>
            <person name="Smith C.H."/>
        </authorList>
    </citation>
    <scope>NUCLEOTIDE SEQUENCE</scope>
    <source>
        <strain evidence="12">CHS0354</strain>
    </source>
</reference>
<keyword evidence="4" id="KW-0436">Ligase</keyword>
<evidence type="ECO:0000256" key="7">
    <source>
        <dbReference type="ARBA" id="ARBA00022960"/>
    </source>
</evidence>
<dbReference type="InterPro" id="IPR000291">
    <property type="entry name" value="D-Ala_lig_Van_CS"/>
</dbReference>